<feature type="transmembrane region" description="Helical" evidence="5">
    <location>
        <begin position="169"/>
        <end position="190"/>
    </location>
</feature>
<feature type="transmembrane region" description="Helical" evidence="5">
    <location>
        <begin position="365"/>
        <end position="388"/>
    </location>
</feature>
<dbReference type="GO" id="GO:0022857">
    <property type="term" value="F:transmembrane transporter activity"/>
    <property type="evidence" value="ECO:0007669"/>
    <property type="project" value="InterPro"/>
</dbReference>
<dbReference type="InterPro" id="IPR050382">
    <property type="entry name" value="MFS_Na/Anion_cotransporter"/>
</dbReference>
<dbReference type="Pfam" id="PF07690">
    <property type="entry name" value="MFS_1"/>
    <property type="match status" value="1"/>
</dbReference>
<evidence type="ECO:0000313" key="7">
    <source>
        <dbReference type="EMBL" id="EME61284.1"/>
    </source>
</evidence>
<dbReference type="Gene3D" id="1.20.1250.20">
    <property type="entry name" value="MFS general substrate transporter like domains"/>
    <property type="match status" value="2"/>
</dbReference>
<organism evidence="7 8">
    <name type="scientific">Rhodococcus ruber BKS 20-38</name>
    <dbReference type="NCBI Taxonomy" id="1278076"/>
    <lineage>
        <taxon>Bacteria</taxon>
        <taxon>Bacillati</taxon>
        <taxon>Actinomycetota</taxon>
        <taxon>Actinomycetes</taxon>
        <taxon>Mycobacteriales</taxon>
        <taxon>Nocardiaceae</taxon>
        <taxon>Rhodococcus</taxon>
    </lineage>
</organism>
<evidence type="ECO:0000256" key="4">
    <source>
        <dbReference type="ARBA" id="ARBA00023136"/>
    </source>
</evidence>
<feature type="transmembrane region" description="Helical" evidence="5">
    <location>
        <begin position="331"/>
        <end position="353"/>
    </location>
</feature>
<dbReference type="InterPro" id="IPR011701">
    <property type="entry name" value="MFS"/>
</dbReference>
<dbReference type="EMBL" id="AOEX01000060">
    <property type="protein sequence ID" value="EME61284.1"/>
    <property type="molecule type" value="Genomic_DNA"/>
</dbReference>
<dbReference type="PANTHER" id="PTHR11662">
    <property type="entry name" value="SOLUTE CARRIER FAMILY 17"/>
    <property type="match status" value="1"/>
</dbReference>
<name>M2ZLJ9_9NOCA</name>
<sequence length="451" mass="47218">MTTSALPVDRKRAWLITGLLLAFMLINFADKAVLGLAAGPIMEHIGLSSSQYGLIASGFFLLFSVSAIVGGIISDRVPTKWMLVVMAVLWSVAQLPLLAPLGAFGFWVVLGSRVLLGAAEGPAYPVANRAAHTWFPDRDRDLVSGILTIGAPLGVVLAAPGLTWVISTFGWRAAFVVMAVVGLIWVAVWLRFGADGPAPQLEATKEKLVEPVTGTATAAPVPYWRILATRTWIGSVLAGFAGYWALAVMIAWIPIYFAKVLGFSGAVIGWLVAIPWGLMALSMIIQGTLSRSLMNRGVSSRITRGAVTSIALLLCGACIFTSLAVETVWLKIALLCLGLGMSAVAVPIGQALCSELSPPGRNGGVLGAYAAVYSLSGIIAPALTGRLLDGAANPVEGFNLAFVLCAVILLAAGVIAGLLIHPQSDHTRLAKRAAKHSLQRSPAPTLAVGDR</sequence>
<comment type="subcellular location">
    <subcellularLocation>
        <location evidence="1">Cell membrane</location>
        <topology evidence="1">Multi-pass membrane protein</topology>
    </subcellularLocation>
</comment>
<evidence type="ECO:0000256" key="2">
    <source>
        <dbReference type="ARBA" id="ARBA00022692"/>
    </source>
</evidence>
<dbReference type="AlphaFoldDB" id="M2ZLJ9"/>
<keyword evidence="4 5" id="KW-0472">Membrane</keyword>
<evidence type="ECO:0000313" key="8">
    <source>
        <dbReference type="Proteomes" id="UP000011731"/>
    </source>
</evidence>
<keyword evidence="2 5" id="KW-0812">Transmembrane</keyword>
<feature type="transmembrane region" description="Helical" evidence="5">
    <location>
        <begin position="142"/>
        <end position="163"/>
    </location>
</feature>
<keyword evidence="8" id="KW-1185">Reference proteome</keyword>
<evidence type="ECO:0000259" key="6">
    <source>
        <dbReference type="PROSITE" id="PS50850"/>
    </source>
</evidence>
<comment type="caution">
    <text evidence="7">The sequence shown here is derived from an EMBL/GenBank/DDBJ whole genome shotgun (WGS) entry which is preliminary data.</text>
</comment>
<feature type="transmembrane region" description="Helical" evidence="5">
    <location>
        <begin position="49"/>
        <end position="69"/>
    </location>
</feature>
<feature type="transmembrane region" description="Helical" evidence="5">
    <location>
        <begin position="306"/>
        <end position="325"/>
    </location>
</feature>
<feature type="transmembrane region" description="Helical" evidence="5">
    <location>
        <begin position="263"/>
        <end position="285"/>
    </location>
</feature>
<proteinExistence type="predicted"/>
<evidence type="ECO:0000256" key="5">
    <source>
        <dbReference type="SAM" id="Phobius"/>
    </source>
</evidence>
<dbReference type="Proteomes" id="UP000011731">
    <property type="component" value="Unassembled WGS sequence"/>
</dbReference>
<evidence type="ECO:0000256" key="1">
    <source>
        <dbReference type="ARBA" id="ARBA00004651"/>
    </source>
</evidence>
<feature type="transmembrane region" description="Helical" evidence="5">
    <location>
        <begin position="400"/>
        <end position="420"/>
    </location>
</feature>
<dbReference type="SUPFAM" id="SSF103473">
    <property type="entry name" value="MFS general substrate transporter"/>
    <property type="match status" value="1"/>
</dbReference>
<feature type="domain" description="Major facilitator superfamily (MFS) profile" evidence="6">
    <location>
        <begin position="16"/>
        <end position="424"/>
    </location>
</feature>
<feature type="transmembrane region" description="Helical" evidence="5">
    <location>
        <begin position="81"/>
        <end position="98"/>
    </location>
</feature>
<dbReference type="PANTHER" id="PTHR11662:SF450">
    <property type="entry name" value="BLR1003 PROTEIN"/>
    <property type="match status" value="1"/>
</dbReference>
<protein>
    <submittedName>
        <fullName evidence="7">Major facilitator superfamily permease</fullName>
    </submittedName>
</protein>
<dbReference type="InterPro" id="IPR020846">
    <property type="entry name" value="MFS_dom"/>
</dbReference>
<evidence type="ECO:0000256" key="3">
    <source>
        <dbReference type="ARBA" id="ARBA00022989"/>
    </source>
</evidence>
<keyword evidence="3 5" id="KW-1133">Transmembrane helix</keyword>
<dbReference type="GO" id="GO:0005886">
    <property type="term" value="C:plasma membrane"/>
    <property type="evidence" value="ECO:0007669"/>
    <property type="project" value="UniProtKB-SubCell"/>
</dbReference>
<dbReference type="InterPro" id="IPR036259">
    <property type="entry name" value="MFS_trans_sf"/>
</dbReference>
<gene>
    <name evidence="7" type="ORF">G352_19036</name>
</gene>
<accession>M2ZLJ9</accession>
<reference evidence="7 8" key="1">
    <citation type="journal article" date="2013" name="Genome Announc.">
        <title>Draft Genome Sequence of Rhodococcus ruber Strain BKS 20-38.</title>
        <authorList>
            <person name="Bala M."/>
            <person name="Kumar S."/>
            <person name="Raghava G.P."/>
            <person name="Mayilraj S."/>
        </authorList>
    </citation>
    <scope>NUCLEOTIDE SEQUENCE [LARGE SCALE GENOMIC DNA]</scope>
    <source>
        <strain evidence="7 8">BKS 20-38</strain>
    </source>
</reference>
<dbReference type="PROSITE" id="PS50850">
    <property type="entry name" value="MFS"/>
    <property type="match status" value="1"/>
</dbReference>
<dbReference type="PATRIC" id="fig|1278076.4.peg.3918"/>
<feature type="transmembrane region" description="Helical" evidence="5">
    <location>
        <begin position="232"/>
        <end position="257"/>
    </location>
</feature>